<dbReference type="RefSeq" id="WP_379140173.1">
    <property type="nucleotide sequence ID" value="NZ_JBHUEN010000008.1"/>
</dbReference>
<dbReference type="InterPro" id="IPR052934">
    <property type="entry name" value="Methyl-DNA_Rec/Restrict_Enz"/>
</dbReference>
<evidence type="ECO:0000259" key="1">
    <source>
        <dbReference type="Pfam" id="PF07728"/>
    </source>
</evidence>
<dbReference type="Pfam" id="PF07728">
    <property type="entry name" value="AAA_5"/>
    <property type="match status" value="1"/>
</dbReference>
<evidence type="ECO:0000313" key="2">
    <source>
        <dbReference type="EMBL" id="MFD1880814.1"/>
    </source>
</evidence>
<keyword evidence="3" id="KW-1185">Reference proteome</keyword>
<comment type="caution">
    <text evidence="2">The sequence shown here is derived from an EMBL/GenBank/DDBJ whole genome shotgun (WGS) entry which is preliminary data.</text>
</comment>
<dbReference type="SUPFAM" id="SSF52540">
    <property type="entry name" value="P-loop containing nucleoside triphosphate hydrolases"/>
    <property type="match status" value="1"/>
</dbReference>
<dbReference type="Proteomes" id="UP001597213">
    <property type="component" value="Unassembled WGS sequence"/>
</dbReference>
<dbReference type="Gene3D" id="3.40.50.300">
    <property type="entry name" value="P-loop containing nucleotide triphosphate hydrolases"/>
    <property type="match status" value="1"/>
</dbReference>
<reference evidence="3" key="1">
    <citation type="journal article" date="2019" name="Int. J. Syst. Evol. Microbiol.">
        <title>The Global Catalogue of Microorganisms (GCM) 10K type strain sequencing project: providing services to taxonomists for standard genome sequencing and annotation.</title>
        <authorList>
            <consortium name="The Broad Institute Genomics Platform"/>
            <consortium name="The Broad Institute Genome Sequencing Center for Infectious Disease"/>
            <person name="Wu L."/>
            <person name="Ma J."/>
        </authorList>
    </citation>
    <scope>NUCLEOTIDE SEQUENCE [LARGE SCALE GENOMIC DNA]</scope>
    <source>
        <strain evidence="3">CCUG 56029</strain>
    </source>
</reference>
<gene>
    <name evidence="2" type="ORF">ACFSCT_03680</name>
</gene>
<accession>A0ABW4R4D5</accession>
<name>A0ABW4R4D5_9RHOB</name>
<organism evidence="2 3">
    <name type="scientific">Paracoccus pacificus</name>
    <dbReference type="NCBI Taxonomy" id="1463598"/>
    <lineage>
        <taxon>Bacteria</taxon>
        <taxon>Pseudomonadati</taxon>
        <taxon>Pseudomonadota</taxon>
        <taxon>Alphaproteobacteria</taxon>
        <taxon>Rhodobacterales</taxon>
        <taxon>Paracoccaceae</taxon>
        <taxon>Paracoccus</taxon>
    </lineage>
</organism>
<dbReference type="InterPro" id="IPR027417">
    <property type="entry name" value="P-loop_NTPase"/>
</dbReference>
<protein>
    <submittedName>
        <fullName evidence="2">McrB family protein</fullName>
    </submittedName>
</protein>
<dbReference type="PANTHER" id="PTHR37291:SF1">
    <property type="entry name" value="TYPE IV METHYL-DIRECTED RESTRICTION ENZYME ECOKMCRB SUBUNIT"/>
    <property type="match status" value="1"/>
</dbReference>
<sequence>MLVSYASWTDSRQSEDDYCMPQWLSKYFRGIFVARYNPDADLSPLYETMDRLRTDCLIGDGSLLSPGRSLWTAEHFAELQRTYVQNLDEGEGKFFEKLRVQLSDATAEAHCLMAELIWLLYAFQRRDVSPPTKDRKVREVWSWSGQDLPQDVAALTEQVLYGVGRAGQGYNNNKWRELVLLITAMQDLKSRPVDERRRLLGDGGAFASWFEIQVNGENRQLRHILPFLLFPDSFERISAGQHKRDILAGFGATTAADAGTMSIAELDDALLTLRKSLEAKHGSHVDFYEGDFRPVWQKPKEKKAHSTDKLDEEAVVPAPSGFELNTIFYGPPGTGKTFSTAQRAVEICLGQVASDPGAVRASYEQLVKDGRIGFVTFHQTYTYEDFVEGLRPKPMASGAGFTLEPEAGVLKVMAERASKQAGKHVLIIDEINRANISKVLGELITLLEADKRRGAPAAITVTLPYSKTAFSLPANLYILGTMNTADRSISLLDTALRRRFVFEELPPDPSELAGIELDDSALDLAAILDNLNLRLVYFLGEDAQIGHAWFMGVKTKADLDRVMAFKVIPLLREYFHDDIERVRIVLGGGDGFLNRTPIPVPKGAEGFAEDRYRYSDVFREEGAYPEAAYMALLGQE</sequence>
<dbReference type="InterPro" id="IPR011704">
    <property type="entry name" value="ATPase_dyneun-rel_AAA"/>
</dbReference>
<dbReference type="EMBL" id="JBHUEN010000008">
    <property type="protein sequence ID" value="MFD1880814.1"/>
    <property type="molecule type" value="Genomic_DNA"/>
</dbReference>
<dbReference type="PANTHER" id="PTHR37291">
    <property type="entry name" value="5-METHYLCYTOSINE-SPECIFIC RESTRICTION ENZYME B"/>
    <property type="match status" value="1"/>
</dbReference>
<proteinExistence type="predicted"/>
<feature type="domain" description="ATPase dynein-related AAA" evidence="1">
    <location>
        <begin position="326"/>
        <end position="500"/>
    </location>
</feature>
<evidence type="ECO:0000313" key="3">
    <source>
        <dbReference type="Proteomes" id="UP001597213"/>
    </source>
</evidence>